<evidence type="ECO:0000313" key="2">
    <source>
        <dbReference type="Proteomes" id="UP000199673"/>
    </source>
</evidence>
<name>A0A1I7E4A1_9BACT</name>
<dbReference type="Proteomes" id="UP000199673">
    <property type="component" value="Unassembled WGS sequence"/>
</dbReference>
<proteinExistence type="predicted"/>
<accession>A0A1I7E4A1</accession>
<dbReference type="InterPro" id="IPR032710">
    <property type="entry name" value="NTF2-like_dom_sf"/>
</dbReference>
<dbReference type="OrthoDB" id="6692273at2"/>
<dbReference type="RefSeq" id="WP_091698007.1">
    <property type="nucleotide sequence ID" value="NZ_FPBF01000010.1"/>
</dbReference>
<dbReference type="SUPFAM" id="SSF54427">
    <property type="entry name" value="NTF2-like"/>
    <property type="match status" value="1"/>
</dbReference>
<dbReference type="EMBL" id="FPBF01000010">
    <property type="protein sequence ID" value="SFU18760.1"/>
    <property type="molecule type" value="Genomic_DNA"/>
</dbReference>
<dbReference type="Gene3D" id="3.10.450.50">
    <property type="match status" value="1"/>
</dbReference>
<protein>
    <recommendedName>
        <fullName evidence="3">SnoaL-like domain-containing protein</fullName>
    </recommendedName>
</protein>
<gene>
    <name evidence="1" type="ORF">SAMN04489724_0023</name>
</gene>
<reference evidence="2" key="1">
    <citation type="submission" date="2016-10" db="EMBL/GenBank/DDBJ databases">
        <authorList>
            <person name="Varghese N."/>
            <person name="Submissions S."/>
        </authorList>
    </citation>
    <scope>NUCLEOTIDE SEQUENCE [LARGE SCALE GENOMIC DNA]</scope>
    <source>
        <strain evidence="2">DSM 23445</strain>
    </source>
</reference>
<organism evidence="1 2">
    <name type="scientific">Algoriphagus locisalis</name>
    <dbReference type="NCBI Taxonomy" id="305507"/>
    <lineage>
        <taxon>Bacteria</taxon>
        <taxon>Pseudomonadati</taxon>
        <taxon>Bacteroidota</taxon>
        <taxon>Cytophagia</taxon>
        <taxon>Cytophagales</taxon>
        <taxon>Cyclobacteriaceae</taxon>
        <taxon>Algoriphagus</taxon>
    </lineage>
</organism>
<evidence type="ECO:0000313" key="1">
    <source>
        <dbReference type="EMBL" id="SFU18760.1"/>
    </source>
</evidence>
<keyword evidence="2" id="KW-1185">Reference proteome</keyword>
<dbReference type="AlphaFoldDB" id="A0A1I7E4A1"/>
<dbReference type="STRING" id="305507.SAMN04489724_0023"/>
<evidence type="ECO:0008006" key="3">
    <source>
        <dbReference type="Google" id="ProtNLM"/>
    </source>
</evidence>
<sequence length="125" mass="13912">MTIKVSSPKCGNSPKMAFLKEFKTAYAKGDHDFLKESVTDEIVWNKIGDKKTEGKNNFIRELKEGVSLKVHELLIDQILSHGKEGAVNGEIKLENGKSVAFSDFFIFQGAKGTKIKSITSYTIEL</sequence>